<evidence type="ECO:0000313" key="1">
    <source>
        <dbReference type="EMBL" id="VDP70533.1"/>
    </source>
</evidence>
<keyword evidence="2" id="KW-1185">Reference proteome</keyword>
<organism evidence="1 2">
    <name type="scientific">Schistosoma mattheei</name>
    <dbReference type="NCBI Taxonomy" id="31246"/>
    <lineage>
        <taxon>Eukaryota</taxon>
        <taxon>Metazoa</taxon>
        <taxon>Spiralia</taxon>
        <taxon>Lophotrochozoa</taxon>
        <taxon>Platyhelminthes</taxon>
        <taxon>Trematoda</taxon>
        <taxon>Digenea</taxon>
        <taxon>Strigeidida</taxon>
        <taxon>Schistosomatoidea</taxon>
        <taxon>Schistosomatidae</taxon>
        <taxon>Schistosoma</taxon>
    </lineage>
</organism>
<name>A0A3P8JLG2_9TREM</name>
<evidence type="ECO:0000313" key="2">
    <source>
        <dbReference type="Proteomes" id="UP000269396"/>
    </source>
</evidence>
<protein>
    <submittedName>
        <fullName evidence="1">Uncharacterized protein</fullName>
    </submittedName>
</protein>
<dbReference type="EMBL" id="UZAL01036800">
    <property type="protein sequence ID" value="VDP70533.1"/>
    <property type="molecule type" value="Genomic_DNA"/>
</dbReference>
<proteinExistence type="predicted"/>
<reference evidence="1 2" key="1">
    <citation type="submission" date="2018-11" db="EMBL/GenBank/DDBJ databases">
        <authorList>
            <consortium name="Pathogen Informatics"/>
        </authorList>
    </citation>
    <scope>NUCLEOTIDE SEQUENCE [LARGE SCALE GENOMIC DNA]</scope>
    <source>
        <strain>Denwood</strain>
        <strain evidence="2">Zambia</strain>
    </source>
</reference>
<dbReference type="Proteomes" id="UP000269396">
    <property type="component" value="Unassembled WGS sequence"/>
</dbReference>
<gene>
    <name evidence="1" type="ORF">SMTD_LOCUS16152</name>
</gene>
<accession>A0A3P8JLG2</accession>
<dbReference type="AlphaFoldDB" id="A0A3P8JLG2"/>
<sequence>MPPVWTSNTYWADASHFLGIYKAGSSQRNVKKLLWQFHYAKTIITDACYFKVVSSRVAFKLSEACFINLLCSSYKNPKEAKLPSVEIFSASDTVFFITGAQDSQISK</sequence>